<dbReference type="InterPro" id="IPR019282">
    <property type="entry name" value="Glycoamylase-like_cons_dom"/>
</dbReference>
<evidence type="ECO:0000313" key="4">
    <source>
        <dbReference type="EMBL" id="ANE51046.1"/>
    </source>
</evidence>
<dbReference type="Proteomes" id="UP000077177">
    <property type="component" value="Chromosome"/>
</dbReference>
<feature type="domain" description="Glycoamylase-like" evidence="2">
    <location>
        <begin position="325"/>
        <end position="537"/>
    </location>
</feature>
<dbReference type="EMBL" id="CP011390">
    <property type="protein sequence ID" value="ANE51046.1"/>
    <property type="molecule type" value="Genomic_DNA"/>
</dbReference>
<proteinExistence type="predicted"/>
<protein>
    <submittedName>
        <fullName evidence="4">Periplasmic beta-glucosidase</fullName>
    </submittedName>
</protein>
<dbReference type="Gene3D" id="1.50.10.140">
    <property type="match status" value="1"/>
</dbReference>
<gene>
    <name evidence="4" type="ORF">SY85_11570</name>
</gene>
<accession>A0A172TVN5</accession>
<organism evidence="4 5">
    <name type="scientific">Flavisolibacter tropicus</name>
    <dbReference type="NCBI Taxonomy" id="1492898"/>
    <lineage>
        <taxon>Bacteria</taxon>
        <taxon>Pseudomonadati</taxon>
        <taxon>Bacteroidota</taxon>
        <taxon>Chitinophagia</taxon>
        <taxon>Chitinophagales</taxon>
        <taxon>Chitinophagaceae</taxon>
        <taxon>Flavisolibacter</taxon>
    </lineage>
</organism>
<evidence type="ECO:0000313" key="5">
    <source>
        <dbReference type="Proteomes" id="UP000077177"/>
    </source>
</evidence>
<evidence type="ECO:0000259" key="3">
    <source>
        <dbReference type="Pfam" id="PF13205"/>
    </source>
</evidence>
<evidence type="ECO:0000256" key="1">
    <source>
        <dbReference type="ARBA" id="ARBA00022729"/>
    </source>
</evidence>
<feature type="domain" description="SbsA Ig-like" evidence="3">
    <location>
        <begin position="46"/>
        <end position="139"/>
    </location>
</feature>
<reference evidence="5" key="1">
    <citation type="submission" date="2015-01" db="EMBL/GenBank/DDBJ databases">
        <title>Flavisolibacter sp./LCS9/ whole genome sequencing.</title>
        <authorList>
            <person name="Kim M.K."/>
            <person name="Srinivasan S."/>
            <person name="Lee J.-J."/>
        </authorList>
    </citation>
    <scope>NUCLEOTIDE SEQUENCE [LARGE SCALE GENOMIC DNA]</scope>
    <source>
        <strain evidence="5">LCS9</strain>
    </source>
</reference>
<dbReference type="RefSeq" id="WP_066404644.1">
    <property type="nucleotide sequence ID" value="NZ_CP011390.1"/>
</dbReference>
<dbReference type="KEGG" id="fla:SY85_11570"/>
<dbReference type="OrthoDB" id="5937621at2"/>
<dbReference type="InterPro" id="IPR032812">
    <property type="entry name" value="SbsA_Ig"/>
</dbReference>
<name>A0A172TVN5_9BACT</name>
<dbReference type="PATRIC" id="fig|1492898.3.peg.2494"/>
<keyword evidence="5" id="KW-1185">Reference proteome</keyword>
<reference evidence="4 5" key="2">
    <citation type="journal article" date="2016" name="Int. J. Syst. Evol. Microbiol.">
        <title>Flavisolibacter tropicus sp. nov., isolated from tropical soil.</title>
        <authorList>
            <person name="Lee J.J."/>
            <person name="Kang M.S."/>
            <person name="Kim G.S."/>
            <person name="Lee C.S."/>
            <person name="Lim S."/>
            <person name="Lee J."/>
            <person name="Roh S.H."/>
            <person name="Kang H."/>
            <person name="Ha J.M."/>
            <person name="Bae S."/>
            <person name="Jung H.Y."/>
            <person name="Kim M.K."/>
        </authorList>
    </citation>
    <scope>NUCLEOTIDE SEQUENCE [LARGE SCALE GENOMIC DNA]</scope>
    <source>
        <strain evidence="4 5">LCS9</strain>
    </source>
</reference>
<keyword evidence="1" id="KW-0732">Signal</keyword>
<dbReference type="Pfam" id="PF13205">
    <property type="entry name" value="Big_5"/>
    <property type="match status" value="1"/>
</dbReference>
<sequence>MRGIHCFVLALLALQHVSCNKGSSSNDQPTTPPVFQLNSTSLDGKAPGTENYNVPFSPVIRLNFNGKVDKGTVAAAVHLTSESGAVAYTASYANGDSSLVIQPASPLSSIVRHDFSISTSLKATTGASLMSGTNFTFVTKIDSIAKFPQLTEDELLTKVQQQTFKYFWDFGHPVSGLARERNSSGDVVTSGGSGFGIMAIVAGIHRGFVTRAQGLARMQIIVRFLKDQAQTFKGAYPHWLNGATGVVVPFSANDNGADLVETSYLMQGLITARQYFNGADASETSLRSDINTIWNRVEWSWFTKGGEQVLYWHWSPSVNWVMNVQIKGWNEALITYVMAASSTTYPITKAVYDNGWASNGGMRNGAAYYGITLPLGPAFGGPLFFSHYSFLGINPKSLTDAYANYEMQNQNHALINYNYCKTNPKGYFGYSDSVWGLTASDIKGGYTASSPTNDVGVIAPTAALSSFPYTPTESMKTLKFFYYTLGDKIWKEYGFIDAFSLKEPWFANSFLAIDQGPIIIMIENYRSGLLWNLFMSAPEVKTGMRALGFQSPNL</sequence>
<dbReference type="Pfam" id="PF10091">
    <property type="entry name" value="Glycoamylase"/>
    <property type="match status" value="1"/>
</dbReference>
<dbReference type="STRING" id="1492898.SY85_11570"/>
<evidence type="ECO:0000259" key="2">
    <source>
        <dbReference type="Pfam" id="PF10091"/>
    </source>
</evidence>
<dbReference type="AlphaFoldDB" id="A0A172TVN5"/>